<dbReference type="Proteomes" id="UP000030512">
    <property type="component" value="Chromosome"/>
</dbReference>
<dbReference type="GO" id="GO:0032259">
    <property type="term" value="P:methylation"/>
    <property type="evidence" value="ECO:0007669"/>
    <property type="project" value="UniProtKB-KW"/>
</dbReference>
<dbReference type="SUPFAM" id="SSF53335">
    <property type="entry name" value="S-adenosyl-L-methionine-dependent methyltransferases"/>
    <property type="match status" value="1"/>
</dbReference>
<dbReference type="GO" id="GO:0008171">
    <property type="term" value="F:O-methyltransferase activity"/>
    <property type="evidence" value="ECO:0007669"/>
    <property type="project" value="InterPro"/>
</dbReference>
<dbReference type="KEGG" id="mdn:JT25_007325"/>
<evidence type="ECO:0000313" key="4">
    <source>
        <dbReference type="EMBL" id="AMK76304.1"/>
    </source>
</evidence>
<keyword evidence="2 4" id="KW-0808">Transferase</keyword>
<evidence type="ECO:0000313" key="5">
    <source>
        <dbReference type="Proteomes" id="UP000030512"/>
    </source>
</evidence>
<keyword evidence="3" id="KW-0949">S-adenosyl-L-methionine</keyword>
<dbReference type="InterPro" id="IPR029063">
    <property type="entry name" value="SAM-dependent_MTases_sf"/>
</dbReference>
<dbReference type="PANTHER" id="PTHR10509">
    <property type="entry name" value="O-METHYLTRANSFERASE-RELATED"/>
    <property type="match status" value="1"/>
</dbReference>
<dbReference type="CDD" id="cd02440">
    <property type="entry name" value="AdoMet_MTases"/>
    <property type="match status" value="1"/>
</dbReference>
<dbReference type="PANTHER" id="PTHR10509:SF14">
    <property type="entry name" value="CAFFEOYL-COA O-METHYLTRANSFERASE 3-RELATED"/>
    <property type="match status" value="1"/>
</dbReference>
<dbReference type="OrthoDB" id="9799672at2"/>
<sequence>MTIKSILVTDTLYDYILSTSLRESEVLKQLRAETARHTHSAMQIAPEQGQFMALLVELTGAKKILEIGVFTGYSSTCLALALPPEGRITACDISEEFTNVARRYWIQANVADKIDLRLGPALETLNSLIAAGHAGSYDMAFIDADKANYDSYYEQSLALLRTGGLLVIDNVLWNGQVVDPSIQDADTVAIRRLNAKIHADPRVTISLLPIADGLTLALKR</sequence>
<dbReference type="PROSITE" id="PS51682">
    <property type="entry name" value="SAM_OMT_I"/>
    <property type="match status" value="1"/>
</dbReference>
<keyword evidence="1 4" id="KW-0489">Methyltransferase</keyword>
<evidence type="ECO:0000256" key="1">
    <source>
        <dbReference type="ARBA" id="ARBA00022603"/>
    </source>
</evidence>
<dbReference type="InterPro" id="IPR002935">
    <property type="entry name" value="SAM_O-MeTrfase"/>
</dbReference>
<proteinExistence type="predicted"/>
<name>A0A126T3J4_9GAMM</name>
<reference evidence="4 5" key="1">
    <citation type="journal article" date="2015" name="Environ. Microbiol.">
        <title>Methane oxidation coupled to nitrate reduction under hypoxia by the Gammaproteobacterium Methylomonas denitrificans, sp. nov. type strain FJG1.</title>
        <authorList>
            <person name="Kits K.D."/>
            <person name="Klotz M.G."/>
            <person name="Stein L.Y."/>
        </authorList>
    </citation>
    <scope>NUCLEOTIDE SEQUENCE [LARGE SCALE GENOMIC DNA]</scope>
    <source>
        <strain evidence="4 5">FJG1</strain>
    </source>
</reference>
<gene>
    <name evidence="4" type="ORF">JT25_007325</name>
</gene>
<accession>A0A126T3J4</accession>
<dbReference type="Gene3D" id="3.40.50.150">
    <property type="entry name" value="Vaccinia Virus protein VP39"/>
    <property type="match status" value="1"/>
</dbReference>
<dbReference type="InterPro" id="IPR050362">
    <property type="entry name" value="Cation-dep_OMT"/>
</dbReference>
<organism evidence="4 5">
    <name type="scientific">Methylomonas denitrificans</name>
    <dbReference type="NCBI Taxonomy" id="1538553"/>
    <lineage>
        <taxon>Bacteria</taxon>
        <taxon>Pseudomonadati</taxon>
        <taxon>Pseudomonadota</taxon>
        <taxon>Gammaproteobacteria</taxon>
        <taxon>Methylococcales</taxon>
        <taxon>Methylococcaceae</taxon>
        <taxon>Methylomonas</taxon>
    </lineage>
</organism>
<keyword evidence="5" id="KW-1185">Reference proteome</keyword>
<dbReference type="Pfam" id="PF01596">
    <property type="entry name" value="Methyltransf_3"/>
    <property type="match status" value="1"/>
</dbReference>
<dbReference type="AlphaFoldDB" id="A0A126T3J4"/>
<dbReference type="GO" id="GO:0008757">
    <property type="term" value="F:S-adenosylmethionine-dependent methyltransferase activity"/>
    <property type="evidence" value="ECO:0007669"/>
    <property type="project" value="TreeGrafter"/>
</dbReference>
<evidence type="ECO:0000256" key="3">
    <source>
        <dbReference type="ARBA" id="ARBA00022691"/>
    </source>
</evidence>
<evidence type="ECO:0000256" key="2">
    <source>
        <dbReference type="ARBA" id="ARBA00022679"/>
    </source>
</evidence>
<protein>
    <submittedName>
        <fullName evidence="4">SAM-dependent methyltransferase</fullName>
    </submittedName>
</protein>
<dbReference type="EMBL" id="CP014476">
    <property type="protein sequence ID" value="AMK76304.1"/>
    <property type="molecule type" value="Genomic_DNA"/>
</dbReference>
<dbReference type="STRING" id="1538553.JT25_007325"/>